<keyword evidence="2" id="KW-1133">Transmembrane helix</keyword>
<feature type="compositionally biased region" description="Polar residues" evidence="1">
    <location>
        <begin position="61"/>
        <end position="74"/>
    </location>
</feature>
<evidence type="ECO:0000313" key="3">
    <source>
        <dbReference type="EMBL" id="TPX63968.1"/>
    </source>
</evidence>
<keyword evidence="2" id="KW-0472">Membrane</keyword>
<feature type="compositionally biased region" description="Acidic residues" evidence="1">
    <location>
        <begin position="98"/>
        <end position="114"/>
    </location>
</feature>
<dbReference type="OrthoDB" id="2152106at2759"/>
<name>A0A507EL83_9FUNG</name>
<dbReference type="EMBL" id="QEAP01000573">
    <property type="protein sequence ID" value="TPX63968.1"/>
    <property type="molecule type" value="Genomic_DNA"/>
</dbReference>
<organism evidence="3 4">
    <name type="scientific">Chytriomyces confervae</name>
    <dbReference type="NCBI Taxonomy" id="246404"/>
    <lineage>
        <taxon>Eukaryota</taxon>
        <taxon>Fungi</taxon>
        <taxon>Fungi incertae sedis</taxon>
        <taxon>Chytridiomycota</taxon>
        <taxon>Chytridiomycota incertae sedis</taxon>
        <taxon>Chytridiomycetes</taxon>
        <taxon>Chytridiales</taxon>
        <taxon>Chytriomycetaceae</taxon>
        <taxon>Chytriomyces</taxon>
    </lineage>
</organism>
<sequence>MNENEHEAVSGQDASEMRPSVTSSYSTSSNMRGGRKASSHGSTKSKISGRGFPSAEPTPSLLHTIQQYGASEDSFNNAAEVSQLRMSARIMEEKQQDDGQEQVEDGEEEEEEEDDRFHVKRRKHLQSTTPHLRSNRNLTKATSSDLHLYPGPNVRTSQLSRSFNLKRLEDEADLRAASQDSGDDADSSQSIKTRKSLFQWLLWASESTRFQIYFFSIIHMVILLTITMTARFVIGQQIPSILIYNLIHAVTGFLGKISIAMGLRATQLISKEFTARNLIRRGKGVSLTSISVPIPFLKLNADEGRTIRYIFIFSLMLLEANLWLLGIQMEWRETVSDLGQFACTPLQFSKPPTFRDDLGVFLQGSFELSRLYSFGLPLEDGVVGGMAAWPLYTPMTNFIVTHPGIGFAVNSICGNLRPAQQQSGNQQTHFMLIDTTAWKSLFSVTIQVQLPAGSHDWAEYADSDILQDCMLRFMMGDAEVGVSFISDGWGGIVPNALEHIRINGEGNLVGALRLEQVHPESTNDMYFGNVHDAFGTYTGKLDNLTHWVLEGVKQVLDNRAYTASSVPLYPLKASKRTLYTDLLQWATLQDGRYHTNHTWKGLAAIVATTAQFVLLQHDKAPQTECMYSAMNGSGFIEAHAYVITLTTVTVTLCFVCELAQLFWWFLLSGGGEMNDRAARMLRNPRQMVYDFRKCGTELLETWVNGVGNGPAAIARHYKQVFVRFGELRQTRSESKGMLVLGAPKDVLAVNDERRYY</sequence>
<dbReference type="AlphaFoldDB" id="A0A507EL83"/>
<evidence type="ECO:0000256" key="2">
    <source>
        <dbReference type="SAM" id="Phobius"/>
    </source>
</evidence>
<reference evidence="3 4" key="1">
    <citation type="journal article" date="2019" name="Sci. Rep.">
        <title>Comparative genomics of chytrid fungi reveal insights into the obligate biotrophic and pathogenic lifestyle of Synchytrium endobioticum.</title>
        <authorList>
            <person name="van de Vossenberg B.T.L.H."/>
            <person name="Warris S."/>
            <person name="Nguyen H.D.T."/>
            <person name="van Gent-Pelzer M.P.E."/>
            <person name="Joly D.L."/>
            <person name="van de Geest H.C."/>
            <person name="Bonants P.J.M."/>
            <person name="Smith D.S."/>
            <person name="Levesque C.A."/>
            <person name="van der Lee T.A.J."/>
        </authorList>
    </citation>
    <scope>NUCLEOTIDE SEQUENCE [LARGE SCALE GENOMIC DNA]</scope>
    <source>
        <strain evidence="3 4">CBS 675.73</strain>
    </source>
</reference>
<feature type="compositionally biased region" description="Low complexity" evidence="1">
    <location>
        <begin position="20"/>
        <end position="29"/>
    </location>
</feature>
<evidence type="ECO:0000313" key="4">
    <source>
        <dbReference type="Proteomes" id="UP000320333"/>
    </source>
</evidence>
<gene>
    <name evidence="3" type="ORF">CcCBS67573_g08534</name>
</gene>
<keyword evidence="4" id="KW-1185">Reference proteome</keyword>
<keyword evidence="2" id="KW-0812">Transmembrane</keyword>
<dbReference type="Proteomes" id="UP000320333">
    <property type="component" value="Unassembled WGS sequence"/>
</dbReference>
<feature type="transmembrane region" description="Helical" evidence="2">
    <location>
        <begin position="241"/>
        <end position="263"/>
    </location>
</feature>
<comment type="caution">
    <text evidence="3">The sequence shown here is derived from an EMBL/GenBank/DDBJ whole genome shotgun (WGS) entry which is preliminary data.</text>
</comment>
<evidence type="ECO:0000256" key="1">
    <source>
        <dbReference type="SAM" id="MobiDB-lite"/>
    </source>
</evidence>
<feature type="region of interest" description="Disordered" evidence="1">
    <location>
        <begin position="1"/>
        <end position="74"/>
    </location>
</feature>
<feature type="transmembrane region" description="Helical" evidence="2">
    <location>
        <begin position="212"/>
        <end position="235"/>
    </location>
</feature>
<accession>A0A507EL83</accession>
<protein>
    <submittedName>
        <fullName evidence="3">Uncharacterized protein</fullName>
    </submittedName>
</protein>
<feature type="compositionally biased region" description="Polar residues" evidence="1">
    <location>
        <begin position="126"/>
        <end position="145"/>
    </location>
</feature>
<proteinExistence type="predicted"/>
<feature type="region of interest" description="Disordered" evidence="1">
    <location>
        <begin position="86"/>
        <end position="153"/>
    </location>
</feature>